<evidence type="ECO:0000313" key="4">
    <source>
        <dbReference type="EMBL" id="OAA90157.1"/>
    </source>
</evidence>
<keyword evidence="2 5" id="KW-0012">Acyltransferase</keyword>
<dbReference type="Proteomes" id="UP000093694">
    <property type="component" value="Unassembled WGS sequence"/>
</dbReference>
<keyword evidence="4" id="KW-0436">Ligase</keyword>
<dbReference type="PANTHER" id="PTHR10434">
    <property type="entry name" value="1-ACYL-SN-GLYCEROL-3-PHOSPHATE ACYLTRANSFERASE"/>
    <property type="match status" value="1"/>
</dbReference>
<evidence type="ECO:0000313" key="6">
    <source>
        <dbReference type="Proteomes" id="UP000077384"/>
    </source>
</evidence>
<evidence type="ECO:0000256" key="2">
    <source>
        <dbReference type="ARBA" id="ARBA00023315"/>
    </source>
</evidence>
<dbReference type="AlphaFoldDB" id="A0A168R7M6"/>
<proteinExistence type="predicted"/>
<feature type="domain" description="Phospholipid/glycerol acyltransferase" evidence="3">
    <location>
        <begin position="51"/>
        <end position="164"/>
    </location>
</feature>
<keyword evidence="7" id="KW-1185">Reference proteome</keyword>
<dbReference type="GO" id="GO:0006654">
    <property type="term" value="P:phosphatidic acid biosynthetic process"/>
    <property type="evidence" value="ECO:0007669"/>
    <property type="project" value="TreeGrafter"/>
</dbReference>
<dbReference type="Proteomes" id="UP000077384">
    <property type="component" value="Unassembled WGS sequence"/>
</dbReference>
<organism evidence="4 6">
    <name type="scientific">Clostridium coskatii</name>
    <dbReference type="NCBI Taxonomy" id="1705578"/>
    <lineage>
        <taxon>Bacteria</taxon>
        <taxon>Bacillati</taxon>
        <taxon>Bacillota</taxon>
        <taxon>Clostridia</taxon>
        <taxon>Eubacteriales</taxon>
        <taxon>Clostridiaceae</taxon>
        <taxon>Clostridium</taxon>
    </lineage>
</organism>
<dbReference type="PANTHER" id="PTHR10434:SF40">
    <property type="entry name" value="1-ACYL-SN-GLYCEROL-3-PHOSPHATE ACYLTRANSFERASE"/>
    <property type="match status" value="1"/>
</dbReference>
<evidence type="ECO:0000259" key="3">
    <source>
        <dbReference type="SMART" id="SM00563"/>
    </source>
</evidence>
<dbReference type="Pfam" id="PF01553">
    <property type="entry name" value="Acyltransferase"/>
    <property type="match status" value="1"/>
</dbReference>
<dbReference type="RefSeq" id="WP_063602084.1">
    <property type="nucleotide sequence ID" value="NZ_LITQ01000031.1"/>
</dbReference>
<dbReference type="EC" id="6.2.1.20" evidence="4"/>
<dbReference type="CDD" id="cd07989">
    <property type="entry name" value="LPLAT_AGPAT-like"/>
    <property type="match status" value="1"/>
</dbReference>
<dbReference type="InterPro" id="IPR002123">
    <property type="entry name" value="Plipid/glycerol_acylTrfase"/>
</dbReference>
<evidence type="ECO:0000256" key="1">
    <source>
        <dbReference type="ARBA" id="ARBA00022679"/>
    </source>
</evidence>
<comment type="caution">
    <text evidence="4">The sequence shown here is derived from an EMBL/GenBank/DDBJ whole genome shotgun (WGS) entry which is preliminary data.</text>
</comment>
<reference evidence="5 7" key="2">
    <citation type="journal article" date="2016" name="Front. Microbiol.">
        <title>Industrial Acetogenic Biocatalysts: A Comparative Metabolic and Genomic Analysis.</title>
        <authorList>
            <person name="Bengelsdorf F."/>
            <person name="Poehlein A."/>
            <person name="Sonja S."/>
            <person name="Erz C."/>
            <person name="Hummel T."/>
            <person name="Hoffmeister S."/>
            <person name="Daniel R."/>
            <person name="Durre P."/>
        </authorList>
    </citation>
    <scope>NUCLEOTIDE SEQUENCE [LARGE SCALE GENOMIC DNA]</scope>
    <source>
        <strain evidence="5 7">PTA-10522</strain>
    </source>
</reference>
<dbReference type="Gene3D" id="3.40.1130.10">
    <property type="entry name" value="Glycerol-3-phosphate (1)-acyltransferase"/>
    <property type="match status" value="1"/>
</dbReference>
<dbReference type="PATRIC" id="fig|1705578.3.peg.2380"/>
<gene>
    <name evidence="4" type="primary">aas</name>
    <name evidence="5" type="ORF">CLCOS_36420</name>
    <name evidence="4" type="ORF">WX73_02122</name>
</gene>
<dbReference type="GO" id="GO:0003841">
    <property type="term" value="F:1-acylglycerol-3-phosphate O-acyltransferase activity"/>
    <property type="evidence" value="ECO:0007669"/>
    <property type="project" value="TreeGrafter"/>
</dbReference>
<evidence type="ECO:0000313" key="7">
    <source>
        <dbReference type="Proteomes" id="UP000093694"/>
    </source>
</evidence>
<reference evidence="4 6" key="1">
    <citation type="journal article" date="2015" name="Biotechnol. Bioeng.">
        <title>Genome sequence and phenotypic characterization of Caulobacter segnis.</title>
        <authorList>
            <person name="Patel S."/>
            <person name="Fletcher B."/>
            <person name="Scott D.C."/>
            <person name="Ely B."/>
        </authorList>
    </citation>
    <scope>NUCLEOTIDE SEQUENCE [LARGE SCALE GENOMIC DNA]</scope>
    <source>
        <strain evidence="4 6">PS02</strain>
    </source>
</reference>
<protein>
    <submittedName>
        <fullName evidence="4">Bifunctional protein Aas</fullName>
        <ecNumber evidence="5">2.3.1.40</ecNumber>
        <ecNumber evidence="4">6.2.1.20</ecNumber>
    </submittedName>
</protein>
<dbReference type="EMBL" id="LITQ01000031">
    <property type="protein sequence ID" value="OAA90157.1"/>
    <property type="molecule type" value="Genomic_DNA"/>
</dbReference>
<dbReference type="EMBL" id="LROR01000082">
    <property type="protein sequence ID" value="OBR91065.1"/>
    <property type="molecule type" value="Genomic_DNA"/>
</dbReference>
<name>A0A168R7M6_9CLOT</name>
<dbReference type="SUPFAM" id="SSF69593">
    <property type="entry name" value="Glycerol-3-phosphate (1)-acyltransferase"/>
    <property type="match status" value="1"/>
</dbReference>
<dbReference type="GO" id="GO:0008922">
    <property type="term" value="F:long-chain fatty acid [acyl-carrier-protein] ligase activity"/>
    <property type="evidence" value="ECO:0007669"/>
    <property type="project" value="UniProtKB-EC"/>
</dbReference>
<dbReference type="EC" id="2.3.1.40" evidence="5"/>
<dbReference type="SMART" id="SM00563">
    <property type="entry name" value="PlsC"/>
    <property type="match status" value="1"/>
</dbReference>
<accession>A0A168R7M6</accession>
<keyword evidence="1 5" id="KW-0808">Transferase</keyword>
<sequence>MISPWVVKLMGHLPKGLLAYISKKILSGYLNRCADIKVKGIENLNEVERPVIFICNHLSNSDALVLSRVLKSENLTFVAGKKLNQNSLTQLGMCITKTIDINPNSADKDAISKIIKTVKNGNNILIFPEGTRSRTASLAKGRKGVVLIQKLTKAAILPIGISGTEKLLPISDKDMALESFHNAEVNVNIGKQIDIPPQDKGENKHVYEDRISDLFMKKIAELLPEQYRGIYKS</sequence>
<evidence type="ECO:0000313" key="5">
    <source>
        <dbReference type="EMBL" id="OBR91065.1"/>
    </source>
</evidence>
<dbReference type="GO" id="GO:0008779">
    <property type="term" value="F:acyl-[acyl-carrier-protein]-phospholipid O-acyltransferase activity"/>
    <property type="evidence" value="ECO:0007669"/>
    <property type="project" value="UniProtKB-EC"/>
</dbReference>